<gene>
    <name evidence="1" type="ORF">SMD31_06625</name>
</gene>
<dbReference type="RefSeq" id="WP_320500018.1">
    <property type="nucleotide sequence ID" value="NZ_JAXCLX010000001.1"/>
</dbReference>
<organism evidence="1 2">
    <name type="scientific">Dongia rigui</name>
    <dbReference type="NCBI Taxonomy" id="940149"/>
    <lineage>
        <taxon>Bacteria</taxon>
        <taxon>Pseudomonadati</taxon>
        <taxon>Pseudomonadota</taxon>
        <taxon>Alphaproteobacteria</taxon>
        <taxon>Rhodospirillales</taxon>
        <taxon>Dongiaceae</taxon>
        <taxon>Dongia</taxon>
    </lineage>
</organism>
<name>A0ABU5DWJ7_9PROT</name>
<sequence>MTDALASALFATGDGETDRLLELARTRITSPRLIDRQDALEKLWDAFERIKTLEPGADKKRQADALLDRVAPAGSKLRQLMADEAVVLTKIGNTFRIRHSEASQELLTSAEQIDYMFGRLFSFIRLVLKSSGRGG</sequence>
<reference evidence="1 2" key="1">
    <citation type="journal article" date="2013" name="Antonie Van Leeuwenhoek">
        <title>Dongia rigui sp. nov., isolated from freshwater of a large wetland in Korea.</title>
        <authorList>
            <person name="Baik K.S."/>
            <person name="Hwang Y.M."/>
            <person name="Choi J.S."/>
            <person name="Kwon J."/>
            <person name="Seong C.N."/>
        </authorList>
    </citation>
    <scope>NUCLEOTIDE SEQUENCE [LARGE SCALE GENOMIC DNA]</scope>
    <source>
        <strain evidence="1 2">04SU4-P</strain>
    </source>
</reference>
<protein>
    <submittedName>
        <fullName evidence="1">Uncharacterized protein</fullName>
    </submittedName>
</protein>
<proteinExistence type="predicted"/>
<accession>A0ABU5DWJ7</accession>
<keyword evidence="2" id="KW-1185">Reference proteome</keyword>
<evidence type="ECO:0000313" key="2">
    <source>
        <dbReference type="Proteomes" id="UP001271769"/>
    </source>
</evidence>
<evidence type="ECO:0000313" key="1">
    <source>
        <dbReference type="EMBL" id="MDY0871588.1"/>
    </source>
</evidence>
<dbReference type="EMBL" id="JAXCLX010000001">
    <property type="protein sequence ID" value="MDY0871588.1"/>
    <property type="molecule type" value="Genomic_DNA"/>
</dbReference>
<comment type="caution">
    <text evidence="1">The sequence shown here is derived from an EMBL/GenBank/DDBJ whole genome shotgun (WGS) entry which is preliminary data.</text>
</comment>
<dbReference type="Proteomes" id="UP001271769">
    <property type="component" value="Unassembled WGS sequence"/>
</dbReference>